<protein>
    <submittedName>
        <fullName evidence="2">Uncharacterized protein</fullName>
    </submittedName>
</protein>
<evidence type="ECO:0000313" key="2">
    <source>
        <dbReference type="EMBL" id="ORY44683.1"/>
    </source>
</evidence>
<evidence type="ECO:0000256" key="1">
    <source>
        <dbReference type="SAM" id="MobiDB-lite"/>
    </source>
</evidence>
<gene>
    <name evidence="2" type="ORF">BCR33DRAFT_737719</name>
</gene>
<evidence type="ECO:0000313" key="3">
    <source>
        <dbReference type="Proteomes" id="UP000193642"/>
    </source>
</evidence>
<comment type="caution">
    <text evidence="2">The sequence shown here is derived from an EMBL/GenBank/DDBJ whole genome shotgun (WGS) entry which is preliminary data.</text>
</comment>
<proteinExistence type="predicted"/>
<accession>A0A1Y2CCB5</accession>
<dbReference type="EMBL" id="MCGO01000021">
    <property type="protein sequence ID" value="ORY44683.1"/>
    <property type="molecule type" value="Genomic_DNA"/>
</dbReference>
<keyword evidence="3" id="KW-1185">Reference proteome</keyword>
<feature type="compositionally biased region" description="Acidic residues" evidence="1">
    <location>
        <begin position="21"/>
        <end position="33"/>
    </location>
</feature>
<feature type="region of interest" description="Disordered" evidence="1">
    <location>
        <begin position="13"/>
        <end position="33"/>
    </location>
</feature>
<dbReference type="AlphaFoldDB" id="A0A1Y2CCB5"/>
<dbReference type="Proteomes" id="UP000193642">
    <property type="component" value="Unassembled WGS sequence"/>
</dbReference>
<sequence>MDDDENVVVACETRKSPPEQNESEAEVDMEISDSESDGIVALEEGKPPLIEEVAVAGPELGVVGEIVIGPNGETDFEMDCDSVAGSDYDVLEVEAGPSMCLFTELPVIENPTVNTTICNEETKVAICCSSEECESDVESYTFGWEVKKALE</sequence>
<organism evidence="2 3">
    <name type="scientific">Rhizoclosmatium globosum</name>
    <dbReference type="NCBI Taxonomy" id="329046"/>
    <lineage>
        <taxon>Eukaryota</taxon>
        <taxon>Fungi</taxon>
        <taxon>Fungi incertae sedis</taxon>
        <taxon>Chytridiomycota</taxon>
        <taxon>Chytridiomycota incertae sedis</taxon>
        <taxon>Chytridiomycetes</taxon>
        <taxon>Chytridiales</taxon>
        <taxon>Chytriomycetaceae</taxon>
        <taxon>Rhizoclosmatium</taxon>
    </lineage>
</organism>
<name>A0A1Y2CCB5_9FUNG</name>
<reference evidence="2 3" key="1">
    <citation type="submission" date="2016-07" db="EMBL/GenBank/DDBJ databases">
        <title>Pervasive Adenine N6-methylation of Active Genes in Fungi.</title>
        <authorList>
            <consortium name="DOE Joint Genome Institute"/>
            <person name="Mondo S.J."/>
            <person name="Dannebaum R.O."/>
            <person name="Kuo R.C."/>
            <person name="Labutti K."/>
            <person name="Haridas S."/>
            <person name="Kuo A."/>
            <person name="Salamov A."/>
            <person name="Ahrendt S.R."/>
            <person name="Lipzen A."/>
            <person name="Sullivan W."/>
            <person name="Andreopoulos W.B."/>
            <person name="Clum A."/>
            <person name="Lindquist E."/>
            <person name="Daum C."/>
            <person name="Ramamoorthy G.K."/>
            <person name="Gryganskyi A."/>
            <person name="Culley D."/>
            <person name="Magnuson J.K."/>
            <person name="James T.Y."/>
            <person name="O'Malley M.A."/>
            <person name="Stajich J.E."/>
            <person name="Spatafora J.W."/>
            <person name="Visel A."/>
            <person name="Grigoriev I.V."/>
        </authorList>
    </citation>
    <scope>NUCLEOTIDE SEQUENCE [LARGE SCALE GENOMIC DNA]</scope>
    <source>
        <strain evidence="2 3">JEL800</strain>
    </source>
</reference>